<keyword evidence="13" id="KW-1185">Reference proteome</keyword>
<evidence type="ECO:0000256" key="3">
    <source>
        <dbReference type="ARBA" id="ARBA00022553"/>
    </source>
</evidence>
<keyword evidence="6 12" id="KW-0418">Kinase</keyword>
<keyword evidence="7" id="KW-0067">ATP-binding</keyword>
<evidence type="ECO:0000256" key="10">
    <source>
        <dbReference type="SAM" id="Phobius"/>
    </source>
</evidence>
<evidence type="ECO:0000313" key="12">
    <source>
        <dbReference type="EMBL" id="EWS80820.1"/>
    </source>
</evidence>
<dbReference type="OrthoDB" id="227596at2"/>
<sequence length="427" mass="45441">MSAPHDPAAARAGGPDLRPAPRTRFDPFRWVVEHPGWVDLVVFGGGALFLAAFSVLTGSLGWWLLSTFPMVAAGAFLRTRTGGATLVIGILAVLHFVAGQPYVLGDAMIFYALFCATVHGSALARRLALGAAFFGALLQAGAMAASLAVTVHSLGELYEIVLVFAVSLFVGCVAVLGTWAIGRYQHVRVDQLRLARERAAQEVHQREQRTALAVADERARIAREMHDVVAHSLSVIIAQADGGRFIAAQQPEKAQDVLSTIGATGRAALADMRNLLGVLRQDEETSFGPQPGIEMLDELVARVRSAGVRVELRRDGDLATVPHALGLTVFRVVQEALTNVMKHAGPAASVRVELARTGDLLRLDVLDDGRGHDPASDGQGHGLTGMRERIAAFQGELQTGPLPGGGYRVSARIPLRPDAPVPGRTAR</sequence>
<reference evidence="12 13" key="1">
    <citation type="submission" date="2014-02" db="EMBL/GenBank/DDBJ databases">
        <title>Genome sequence of Brachybacterium phenoliresistens strain W13A50.</title>
        <authorList>
            <person name="Wang X."/>
        </authorList>
    </citation>
    <scope>NUCLEOTIDE SEQUENCE [LARGE SCALE GENOMIC DNA]</scope>
    <source>
        <strain evidence="12 13">W13A50</strain>
    </source>
</reference>
<evidence type="ECO:0000259" key="11">
    <source>
        <dbReference type="PROSITE" id="PS50109"/>
    </source>
</evidence>
<dbReference type="PATRIC" id="fig|396014.3.peg.2381"/>
<dbReference type="SUPFAM" id="SSF55874">
    <property type="entry name" value="ATPase domain of HSP90 chaperone/DNA topoisomerase II/histidine kinase"/>
    <property type="match status" value="1"/>
</dbReference>
<evidence type="ECO:0000256" key="9">
    <source>
        <dbReference type="SAM" id="MobiDB-lite"/>
    </source>
</evidence>
<evidence type="ECO:0000256" key="4">
    <source>
        <dbReference type="ARBA" id="ARBA00022679"/>
    </source>
</evidence>
<accession>Z9JR01</accession>
<dbReference type="GO" id="GO:0046983">
    <property type="term" value="F:protein dimerization activity"/>
    <property type="evidence" value="ECO:0007669"/>
    <property type="project" value="InterPro"/>
</dbReference>
<keyword evidence="8" id="KW-0902">Two-component regulatory system</keyword>
<dbReference type="Pfam" id="PF02518">
    <property type="entry name" value="HATPase_c"/>
    <property type="match status" value="1"/>
</dbReference>
<dbReference type="eggNOG" id="COG4585">
    <property type="taxonomic scope" value="Bacteria"/>
</dbReference>
<dbReference type="CDD" id="cd16917">
    <property type="entry name" value="HATPase_UhpB-NarQ-NarX-like"/>
    <property type="match status" value="1"/>
</dbReference>
<comment type="catalytic activity">
    <reaction evidence="1">
        <text>ATP + protein L-histidine = ADP + protein N-phospho-L-histidine.</text>
        <dbReference type="EC" id="2.7.13.3"/>
    </reaction>
</comment>
<comment type="caution">
    <text evidence="12">The sequence shown here is derived from an EMBL/GenBank/DDBJ whole genome shotgun (WGS) entry which is preliminary data.</text>
</comment>
<evidence type="ECO:0000256" key="1">
    <source>
        <dbReference type="ARBA" id="ARBA00000085"/>
    </source>
</evidence>
<dbReference type="EC" id="2.7.13.3" evidence="2"/>
<dbReference type="InterPro" id="IPR036890">
    <property type="entry name" value="HATPase_C_sf"/>
</dbReference>
<evidence type="ECO:0000256" key="2">
    <source>
        <dbReference type="ARBA" id="ARBA00012438"/>
    </source>
</evidence>
<dbReference type="InterPro" id="IPR005467">
    <property type="entry name" value="His_kinase_dom"/>
</dbReference>
<feature type="transmembrane region" description="Helical" evidence="10">
    <location>
        <begin position="77"/>
        <end position="97"/>
    </location>
</feature>
<dbReference type="PANTHER" id="PTHR24421">
    <property type="entry name" value="NITRATE/NITRITE SENSOR PROTEIN NARX-RELATED"/>
    <property type="match status" value="1"/>
</dbReference>
<dbReference type="STRING" id="396014.BF93_01705"/>
<dbReference type="PROSITE" id="PS50109">
    <property type="entry name" value="HIS_KIN"/>
    <property type="match status" value="1"/>
</dbReference>
<dbReference type="InterPro" id="IPR011712">
    <property type="entry name" value="Sig_transdc_His_kin_sub3_dim/P"/>
</dbReference>
<dbReference type="AlphaFoldDB" id="Z9JR01"/>
<dbReference type="HOGENOM" id="CLU_000445_20_1_11"/>
<dbReference type="Gene3D" id="1.20.5.1930">
    <property type="match status" value="1"/>
</dbReference>
<evidence type="ECO:0000256" key="6">
    <source>
        <dbReference type="ARBA" id="ARBA00022777"/>
    </source>
</evidence>
<feature type="transmembrane region" description="Helical" evidence="10">
    <location>
        <begin position="160"/>
        <end position="181"/>
    </location>
</feature>
<feature type="transmembrane region" description="Helical" evidence="10">
    <location>
        <begin position="103"/>
        <end position="124"/>
    </location>
</feature>
<keyword evidence="4" id="KW-0808">Transferase</keyword>
<protein>
    <recommendedName>
        <fullName evidence="2">histidine kinase</fullName>
        <ecNumber evidence="2">2.7.13.3</ecNumber>
    </recommendedName>
</protein>
<keyword evidence="10" id="KW-0812">Transmembrane</keyword>
<keyword evidence="10" id="KW-0472">Membrane</keyword>
<dbReference type="InterPro" id="IPR003594">
    <property type="entry name" value="HATPase_dom"/>
</dbReference>
<keyword evidence="5" id="KW-0547">Nucleotide-binding</keyword>
<dbReference type="GO" id="GO:0016020">
    <property type="term" value="C:membrane"/>
    <property type="evidence" value="ECO:0007669"/>
    <property type="project" value="InterPro"/>
</dbReference>
<feature type="transmembrane region" description="Helical" evidence="10">
    <location>
        <begin position="40"/>
        <end position="65"/>
    </location>
</feature>
<evidence type="ECO:0000313" key="13">
    <source>
        <dbReference type="Proteomes" id="UP000023067"/>
    </source>
</evidence>
<dbReference type="InterPro" id="IPR050482">
    <property type="entry name" value="Sensor_HK_TwoCompSys"/>
</dbReference>
<dbReference type="SMART" id="SM00387">
    <property type="entry name" value="HATPase_c"/>
    <property type="match status" value="1"/>
</dbReference>
<evidence type="ECO:0000256" key="7">
    <source>
        <dbReference type="ARBA" id="ARBA00022840"/>
    </source>
</evidence>
<organism evidence="12 13">
    <name type="scientific">Brachybacterium phenoliresistens</name>
    <dbReference type="NCBI Taxonomy" id="396014"/>
    <lineage>
        <taxon>Bacteria</taxon>
        <taxon>Bacillati</taxon>
        <taxon>Actinomycetota</taxon>
        <taxon>Actinomycetes</taxon>
        <taxon>Micrococcales</taxon>
        <taxon>Dermabacteraceae</taxon>
        <taxon>Brachybacterium</taxon>
    </lineage>
</organism>
<dbReference type="PANTHER" id="PTHR24421:SF10">
    <property type="entry name" value="NITRATE_NITRITE SENSOR PROTEIN NARQ"/>
    <property type="match status" value="1"/>
</dbReference>
<dbReference type="RefSeq" id="WP_051486890.1">
    <property type="nucleotide sequence ID" value="NZ_BAAAOW010000001.1"/>
</dbReference>
<dbReference type="GO" id="GO:0005524">
    <property type="term" value="F:ATP binding"/>
    <property type="evidence" value="ECO:0007669"/>
    <property type="project" value="UniProtKB-KW"/>
</dbReference>
<feature type="transmembrane region" description="Helical" evidence="10">
    <location>
        <begin position="131"/>
        <end position="154"/>
    </location>
</feature>
<keyword evidence="3" id="KW-0597">Phosphoprotein</keyword>
<dbReference type="Pfam" id="PF07730">
    <property type="entry name" value="HisKA_3"/>
    <property type="match status" value="1"/>
</dbReference>
<feature type="domain" description="Histidine kinase" evidence="11">
    <location>
        <begin position="331"/>
        <end position="417"/>
    </location>
</feature>
<evidence type="ECO:0000256" key="5">
    <source>
        <dbReference type="ARBA" id="ARBA00022741"/>
    </source>
</evidence>
<dbReference type="GO" id="GO:0000155">
    <property type="term" value="F:phosphorelay sensor kinase activity"/>
    <property type="evidence" value="ECO:0007669"/>
    <property type="project" value="InterPro"/>
</dbReference>
<feature type="region of interest" description="Disordered" evidence="9">
    <location>
        <begin position="399"/>
        <end position="427"/>
    </location>
</feature>
<evidence type="ECO:0000256" key="8">
    <source>
        <dbReference type="ARBA" id="ARBA00023012"/>
    </source>
</evidence>
<keyword evidence="10" id="KW-1133">Transmembrane helix</keyword>
<gene>
    <name evidence="12" type="ORF">BF93_01705</name>
</gene>
<dbReference type="EMBL" id="JDYK01000012">
    <property type="protein sequence ID" value="EWS80820.1"/>
    <property type="molecule type" value="Genomic_DNA"/>
</dbReference>
<dbReference type="Proteomes" id="UP000023067">
    <property type="component" value="Unassembled WGS sequence"/>
</dbReference>
<name>Z9JR01_9MICO</name>
<proteinExistence type="predicted"/>
<dbReference type="Gene3D" id="3.30.565.10">
    <property type="entry name" value="Histidine kinase-like ATPase, C-terminal domain"/>
    <property type="match status" value="1"/>
</dbReference>